<gene>
    <name evidence="2" type="ORF">GWK47_026847</name>
</gene>
<evidence type="ECO:0000313" key="3">
    <source>
        <dbReference type="Proteomes" id="UP000770661"/>
    </source>
</evidence>
<dbReference type="AlphaFoldDB" id="A0A8J8WNH2"/>
<comment type="caution">
    <text evidence="2">The sequence shown here is derived from an EMBL/GenBank/DDBJ whole genome shotgun (WGS) entry which is preliminary data.</text>
</comment>
<organism evidence="2 3">
    <name type="scientific">Chionoecetes opilio</name>
    <name type="common">Atlantic snow crab</name>
    <name type="synonym">Cancer opilio</name>
    <dbReference type="NCBI Taxonomy" id="41210"/>
    <lineage>
        <taxon>Eukaryota</taxon>
        <taxon>Metazoa</taxon>
        <taxon>Ecdysozoa</taxon>
        <taxon>Arthropoda</taxon>
        <taxon>Crustacea</taxon>
        <taxon>Multicrustacea</taxon>
        <taxon>Malacostraca</taxon>
        <taxon>Eumalacostraca</taxon>
        <taxon>Eucarida</taxon>
        <taxon>Decapoda</taxon>
        <taxon>Pleocyemata</taxon>
        <taxon>Brachyura</taxon>
        <taxon>Eubrachyura</taxon>
        <taxon>Majoidea</taxon>
        <taxon>Majidae</taxon>
        <taxon>Chionoecetes</taxon>
    </lineage>
</organism>
<reference evidence="2" key="1">
    <citation type="submission" date="2020-07" db="EMBL/GenBank/DDBJ databases">
        <title>The High-quality genome of the commercially important snow crab, Chionoecetes opilio.</title>
        <authorList>
            <person name="Jeong J.-H."/>
            <person name="Ryu S."/>
        </authorList>
    </citation>
    <scope>NUCLEOTIDE SEQUENCE</scope>
    <source>
        <strain evidence="2">MADBK_172401_WGS</strain>
        <tissue evidence="2">Digestive gland</tissue>
    </source>
</reference>
<dbReference type="Proteomes" id="UP000770661">
    <property type="component" value="Unassembled WGS sequence"/>
</dbReference>
<evidence type="ECO:0000313" key="2">
    <source>
        <dbReference type="EMBL" id="KAG0695558.1"/>
    </source>
</evidence>
<keyword evidence="3" id="KW-1185">Reference proteome</keyword>
<dbReference type="EMBL" id="JACEEZ010025995">
    <property type="protein sequence ID" value="KAG0695558.1"/>
    <property type="molecule type" value="Genomic_DNA"/>
</dbReference>
<sequence length="105" mass="12234">MSQLLLRNTPHVIKTPLQEDHVIYQHTCNSEECGSHSYIGMTRTRLMRRLTCHLNNGSIKNHYDTVHNSRLIRDDLIKNTIILDSRRRPSPPSLPRSNIHRIKTA</sequence>
<feature type="region of interest" description="Disordered" evidence="1">
    <location>
        <begin position="83"/>
        <end position="105"/>
    </location>
</feature>
<protein>
    <submittedName>
        <fullName evidence="2">Uncharacterized protein</fullName>
    </submittedName>
</protein>
<evidence type="ECO:0000256" key="1">
    <source>
        <dbReference type="SAM" id="MobiDB-lite"/>
    </source>
</evidence>
<accession>A0A8J8WNH2</accession>
<name>A0A8J8WNH2_CHIOP</name>
<proteinExistence type="predicted"/>